<keyword evidence="11 13" id="KW-0472">Membrane</keyword>
<feature type="domain" description="Major facilitator superfamily (MFS) profile" evidence="14">
    <location>
        <begin position="1279"/>
        <end position="1728"/>
    </location>
</feature>
<dbReference type="Pfam" id="PF06624">
    <property type="entry name" value="RAMP4"/>
    <property type="match status" value="1"/>
</dbReference>
<feature type="transmembrane region" description="Helical" evidence="13">
    <location>
        <begin position="1602"/>
        <end position="1624"/>
    </location>
</feature>
<evidence type="ECO:0000256" key="9">
    <source>
        <dbReference type="ARBA" id="ARBA00022847"/>
    </source>
</evidence>
<evidence type="ECO:0000256" key="12">
    <source>
        <dbReference type="SAM" id="MobiDB-lite"/>
    </source>
</evidence>
<dbReference type="InterPro" id="IPR045262">
    <property type="entry name" value="STP/PLT_plant"/>
</dbReference>
<dbReference type="SUPFAM" id="SSF103473">
    <property type="entry name" value="MFS general substrate transporter"/>
    <property type="match status" value="3"/>
</dbReference>
<organism evidence="15 16">
    <name type="scientific">Paspalum notatum var. saurae</name>
    <dbReference type="NCBI Taxonomy" id="547442"/>
    <lineage>
        <taxon>Eukaryota</taxon>
        <taxon>Viridiplantae</taxon>
        <taxon>Streptophyta</taxon>
        <taxon>Embryophyta</taxon>
        <taxon>Tracheophyta</taxon>
        <taxon>Spermatophyta</taxon>
        <taxon>Magnoliopsida</taxon>
        <taxon>Liliopsida</taxon>
        <taxon>Poales</taxon>
        <taxon>Poaceae</taxon>
        <taxon>PACMAD clade</taxon>
        <taxon>Panicoideae</taxon>
        <taxon>Andropogonodae</taxon>
        <taxon>Paspaleae</taxon>
        <taxon>Paspalinae</taxon>
        <taxon>Paspalum</taxon>
    </lineage>
</organism>
<feature type="transmembrane region" description="Helical" evidence="13">
    <location>
        <begin position="1315"/>
        <end position="1334"/>
    </location>
</feature>
<feature type="transmembrane region" description="Helical" evidence="13">
    <location>
        <begin position="351"/>
        <end position="368"/>
    </location>
</feature>
<feature type="domain" description="Major facilitator superfamily (MFS) profile" evidence="14">
    <location>
        <begin position="769"/>
        <end position="1219"/>
    </location>
</feature>
<dbReference type="InterPro" id="IPR005828">
    <property type="entry name" value="MFS_sugar_transport-like"/>
</dbReference>
<accession>A0AAQ3T7E9</accession>
<dbReference type="InterPro" id="IPR005829">
    <property type="entry name" value="Sugar_transporter_CS"/>
</dbReference>
<comment type="subcellular location">
    <subcellularLocation>
        <location evidence="2">Endoplasmic reticulum membrane</location>
        <topology evidence="2">Single-pass membrane protein</topology>
    </subcellularLocation>
    <subcellularLocation>
        <location evidence="1">Membrane</location>
        <topology evidence="1">Multi-pass membrane protein</topology>
    </subcellularLocation>
</comment>
<feature type="transmembrane region" description="Helical" evidence="13">
    <location>
        <begin position="1197"/>
        <end position="1216"/>
    </location>
</feature>
<dbReference type="GO" id="GO:0015293">
    <property type="term" value="F:symporter activity"/>
    <property type="evidence" value="ECO:0007669"/>
    <property type="project" value="UniProtKB-KW"/>
</dbReference>
<evidence type="ECO:0000313" key="15">
    <source>
        <dbReference type="EMBL" id="WVZ66497.1"/>
    </source>
</evidence>
<name>A0AAQ3T7E9_PASNO</name>
<proteinExistence type="inferred from homology"/>
<evidence type="ECO:0000256" key="1">
    <source>
        <dbReference type="ARBA" id="ARBA00004141"/>
    </source>
</evidence>
<evidence type="ECO:0000256" key="13">
    <source>
        <dbReference type="SAM" id="Phobius"/>
    </source>
</evidence>
<feature type="transmembrane region" description="Helical" evidence="13">
    <location>
        <begin position="287"/>
        <end position="308"/>
    </location>
</feature>
<feature type="transmembrane region" description="Helical" evidence="13">
    <location>
        <begin position="438"/>
        <end position="459"/>
    </location>
</feature>
<evidence type="ECO:0000256" key="7">
    <source>
        <dbReference type="ARBA" id="ARBA00022692"/>
    </source>
</evidence>
<dbReference type="PROSITE" id="PS00217">
    <property type="entry name" value="SUGAR_TRANSPORT_2"/>
    <property type="match status" value="2"/>
</dbReference>
<feature type="transmembrane region" description="Helical" evidence="13">
    <location>
        <begin position="1706"/>
        <end position="1724"/>
    </location>
</feature>
<keyword evidence="9" id="KW-0769">Symport</keyword>
<dbReference type="PROSITE" id="PS50850">
    <property type="entry name" value="MFS"/>
    <property type="match status" value="3"/>
</dbReference>
<evidence type="ECO:0000256" key="4">
    <source>
        <dbReference type="ARBA" id="ARBA00010992"/>
    </source>
</evidence>
<feature type="compositionally biased region" description="Polar residues" evidence="12">
    <location>
        <begin position="120"/>
        <end position="145"/>
    </location>
</feature>
<sequence length="1765" mass="188299">RFPLLRRVKTECQQISEVRIRPRYVRTLSSAPIAWALGWEVPKQRWPDMDGNKQRHQSKQIGTEARASLYSSSASPFGCHRRHALAVTDHELGTAPEDSWTGGVAHGKDERVFSRPRGPGQQNPTTPRVPASVQTSDTSRGQQATSHSHHLPDSSLLPPPPAASGRGDPACTTSRRVADRKIARFEKNITKRGSVPETVKKSNDYPVGPILLGFFVFVVVGSFENPRDERQNDAEGVGGVFNKPAESGQLIVENWRLQRSMLGKSNTRDGRSPDAGKLIMRRTLSKYAFATAMLSSVTPLFLGYDLAVVYSTVVTAQGDLKLLACTIVLSSLLGVIAAVGAQRLIGDRRAVLLAAAVLCAGAVARGLATGFTVFTAGVFVNGVGMGLALTVIPAYAAELSPSSARQVLAAHPDGFVYLGCILGSVVYSMGFSRVPAHLAWRLTVAIGTAVPALLSSAVLHMPESPRCLVARDQETKARRVLSRTSATTLEEAAEYRLLEIKAECGEPHDGGSDEPLAVTATRGRWWSEESGVWLELLVRPTEPLRRAVLTALVAKVVQQAAGIGSFLQYAQRSSRDSSGAQTLRALAVLGLVAVMSFPMSLVLVELGWLLVRALARGRRLSSRRAPTHAGRMTRPQEQLKWARGLSATTLLALMALVWIALGPAPWADASSSRGCPRWLRVTAAAARKSVTSAAMSSLAGVYRPVSAVYGNNLILCHSAIVLVMLFACGRLLRAKARAENKKVPAMALAALPEAVEPKKKSNVMYAFTCSILASMASIILGYDIGVMSGAALYIKKDLKITDVQLEILMGALNLYSLIGSFAAGRTSDWIGRRFTVVVAAAFFFAGALLMGLAVDYATLMAGRFVAAVGVGYGLMIAPVYTAEVSPAGARGFLTSFSEVFINVGILLGYVSNYAFARLPLHLGWRVMLGIGAAPSVLLAFLVFAMPESPRWLVMKGRLADARAVLGRIAETPEEAAERLVDIKAAAGIPDDVDGDVVAVPKRRNGEEKQVWKELILSPSPTVRRILLATLGLQFFQQASGVDSVVLYSPLVFQSAGITGDDQLLATTCAVGVTKTLIVLLAALLLDRVGRRPLMLTSSGGMVVSLVGLATGLTVVGRHPDAKVPWAVGLCVTSTLAFVSFFSIGLGPMTAVYTSEIFPLRVRALGYAVGVACNRVTSSVVSMTFLSLSSAITIGGSFFLYAGIVTLSWVFFFTCLPETRGRTLEEMGMLFGTAGAGTEAEDAAADQRKRSTWPLTMASAEASESVEPRKKSNVKYASFCAVLASMASIILGYDIGVMSGASIYIKKDLKITEVQLEILIGILSLYSLIGSFAAARTSDWIGRRFTVVFAAAIFFVGSLLMGFSVNYAMLMVGRFVGGVGVGYGGMIAPVYTAEISPAASRGRLTSFPEIFINVGILLGYVSNYAFARLPLHLGWRVMLGIGAAPSALLALMVFVMPESPRWLVMKGRLADARAVLEKTSGTPEEAAERLADIKAAAGIPKDVDGDVVDVPKASNGERQVWKELILSPTPAVRRILLSAVGLHFFQQATGTDSVVLYSPRVFQSAGITDDHKLLGITCAVGVTKTLFILVATFLLDRAGRRPLLLASTGGMLVSVIGLATGLTVVGHHPDAKVQWAVALSILSVLAYVSFFSIGLGPIASVYTSEIFPLRVRALGFAVAVASNRVTSSVVSMSFLSLSKAITIGGSFFLYSGITALALVFFYTCLPETRGRTLEEIGTLFGMADTDMAEADQNSAAKEKEVELATN</sequence>
<dbReference type="PANTHER" id="PTHR23500:SF152">
    <property type="entry name" value="MAJOR FACILITATOR SUPERFAMILY (MFS) PROFILE DOMAIN-CONTAINING PROTEIN"/>
    <property type="match status" value="1"/>
</dbReference>
<feature type="transmembrane region" description="Helical" evidence="13">
    <location>
        <begin position="1636"/>
        <end position="1661"/>
    </location>
</feature>
<dbReference type="InterPro" id="IPR010580">
    <property type="entry name" value="ER_stress-assoc"/>
</dbReference>
<protein>
    <recommendedName>
        <fullName evidence="14">Major facilitator superfamily (MFS) profile domain-containing protein</fullName>
    </recommendedName>
</protein>
<feature type="transmembrane region" description="Helical" evidence="13">
    <location>
        <begin position="922"/>
        <end position="945"/>
    </location>
</feature>
<feature type="transmembrane region" description="Helical" evidence="13">
    <location>
        <begin position="712"/>
        <end position="732"/>
    </location>
</feature>
<feature type="transmembrane region" description="Helical" evidence="13">
    <location>
        <begin position="1673"/>
        <end position="1694"/>
    </location>
</feature>
<reference evidence="15 16" key="1">
    <citation type="submission" date="2024-02" db="EMBL/GenBank/DDBJ databases">
        <title>High-quality chromosome-scale genome assembly of Pensacola bahiagrass (Paspalum notatum Flugge var. saurae).</title>
        <authorList>
            <person name="Vega J.M."/>
            <person name="Podio M."/>
            <person name="Orjuela J."/>
            <person name="Siena L.A."/>
            <person name="Pessino S.C."/>
            <person name="Combes M.C."/>
            <person name="Mariac C."/>
            <person name="Albertini E."/>
            <person name="Pupilli F."/>
            <person name="Ortiz J.P.A."/>
            <person name="Leblanc O."/>
        </authorList>
    </citation>
    <scope>NUCLEOTIDE SEQUENCE [LARGE SCALE GENOMIC DNA]</scope>
    <source>
        <strain evidence="15">R1</strain>
        <tissue evidence="15">Leaf</tissue>
    </source>
</reference>
<keyword evidence="10 13" id="KW-1133">Transmembrane helix</keyword>
<feature type="transmembrane region" description="Helical" evidence="13">
    <location>
        <begin position="1275"/>
        <end position="1295"/>
    </location>
</feature>
<dbReference type="NCBIfam" id="TIGR00879">
    <property type="entry name" value="SP"/>
    <property type="match status" value="2"/>
</dbReference>
<feature type="transmembrane region" description="Helical" evidence="13">
    <location>
        <begin position="320"/>
        <end position="339"/>
    </location>
</feature>
<evidence type="ECO:0000256" key="6">
    <source>
        <dbReference type="ARBA" id="ARBA00022597"/>
    </source>
</evidence>
<feature type="transmembrane region" description="Helical" evidence="13">
    <location>
        <begin position="763"/>
        <end position="784"/>
    </location>
</feature>
<dbReference type="EMBL" id="CP144747">
    <property type="protein sequence ID" value="WVZ66497.1"/>
    <property type="molecule type" value="Genomic_DNA"/>
</dbReference>
<keyword evidence="6" id="KW-0762">Sugar transport</keyword>
<feature type="transmembrane region" description="Helical" evidence="13">
    <location>
        <begin position="1125"/>
        <end position="1152"/>
    </location>
</feature>
<feature type="region of interest" description="Disordered" evidence="12">
    <location>
        <begin position="93"/>
        <end position="179"/>
    </location>
</feature>
<dbReference type="GO" id="GO:0005789">
    <property type="term" value="C:endoplasmic reticulum membrane"/>
    <property type="evidence" value="ECO:0007669"/>
    <property type="project" value="UniProtKB-SubCell"/>
</dbReference>
<feature type="transmembrane region" description="Helical" evidence="13">
    <location>
        <begin position="1406"/>
        <end position="1426"/>
    </location>
</feature>
<dbReference type="InterPro" id="IPR003663">
    <property type="entry name" value="Sugar/inositol_transpt"/>
</dbReference>
<evidence type="ECO:0000256" key="10">
    <source>
        <dbReference type="ARBA" id="ARBA00022989"/>
    </source>
</evidence>
<keyword evidence="8" id="KW-0256">Endoplasmic reticulum</keyword>
<evidence type="ECO:0000256" key="3">
    <source>
        <dbReference type="ARBA" id="ARBA00005500"/>
    </source>
</evidence>
<evidence type="ECO:0000256" key="8">
    <source>
        <dbReference type="ARBA" id="ARBA00022824"/>
    </source>
</evidence>
<dbReference type="InterPro" id="IPR036259">
    <property type="entry name" value="MFS_trans_sf"/>
</dbReference>
<feature type="transmembrane region" description="Helical" evidence="13">
    <location>
        <begin position="834"/>
        <end position="854"/>
    </location>
</feature>
<feature type="transmembrane region" description="Helical" evidence="13">
    <location>
        <begin position="1062"/>
        <end position="1085"/>
    </location>
</feature>
<feature type="transmembrane region" description="Helical" evidence="13">
    <location>
        <begin position="1346"/>
        <end position="1368"/>
    </location>
</feature>
<dbReference type="GO" id="GO:0015144">
    <property type="term" value="F:carbohydrate transmembrane transporter activity"/>
    <property type="evidence" value="ECO:0007669"/>
    <property type="project" value="InterPro"/>
</dbReference>
<keyword evidence="7 13" id="KW-0812">Transmembrane</keyword>
<evidence type="ECO:0000256" key="5">
    <source>
        <dbReference type="ARBA" id="ARBA00022448"/>
    </source>
</evidence>
<feature type="transmembrane region" description="Helical" evidence="13">
    <location>
        <begin position="1432"/>
        <end position="1455"/>
    </location>
</feature>
<gene>
    <name evidence="15" type="ORF">U9M48_015706</name>
</gene>
<feature type="transmembrane region" description="Helical" evidence="13">
    <location>
        <begin position="587"/>
        <end position="611"/>
    </location>
</feature>
<dbReference type="Proteomes" id="UP001341281">
    <property type="component" value="Chromosome 03"/>
</dbReference>
<comment type="similarity">
    <text evidence="4">Belongs to the major facilitator superfamily. Sugar transporter (TC 2.A.1.1) family.</text>
</comment>
<dbReference type="Gene3D" id="1.20.1250.20">
    <property type="entry name" value="MFS general substrate transporter like domains"/>
    <property type="match status" value="3"/>
</dbReference>
<feature type="transmembrane region" description="Helical" evidence="13">
    <location>
        <begin position="860"/>
        <end position="880"/>
    </location>
</feature>
<dbReference type="Pfam" id="PF00083">
    <property type="entry name" value="Sugar_tr"/>
    <property type="match status" value="3"/>
</dbReference>
<dbReference type="PANTHER" id="PTHR23500">
    <property type="entry name" value="SOLUTE CARRIER FAMILY 2, FACILITATED GLUCOSE TRANSPORTER"/>
    <property type="match status" value="1"/>
</dbReference>
<keyword evidence="5" id="KW-0813">Transport</keyword>
<evidence type="ECO:0000256" key="11">
    <source>
        <dbReference type="ARBA" id="ARBA00023136"/>
    </source>
</evidence>
<feature type="transmembrane region" description="Helical" evidence="13">
    <location>
        <begin position="892"/>
        <end position="910"/>
    </location>
</feature>
<comment type="similarity">
    <text evidence="3">Belongs to the RAMP4 family.</text>
</comment>
<feature type="transmembrane region" description="Helical" evidence="13">
    <location>
        <begin position="1164"/>
        <end position="1185"/>
    </location>
</feature>
<feature type="non-terminal residue" evidence="15">
    <location>
        <position position="1765"/>
    </location>
</feature>
<evidence type="ECO:0000313" key="16">
    <source>
        <dbReference type="Proteomes" id="UP001341281"/>
    </source>
</evidence>
<dbReference type="PRINTS" id="PR00171">
    <property type="entry name" value="SUGRTRNSPORT"/>
</dbReference>
<keyword evidence="16" id="KW-1185">Reference proteome</keyword>
<feature type="transmembrane region" description="Helical" evidence="13">
    <location>
        <begin position="415"/>
        <end position="432"/>
    </location>
</feature>
<dbReference type="FunFam" id="1.20.1250.20:FF:000025">
    <property type="entry name" value="probable polyol transporter 4"/>
    <property type="match status" value="2"/>
</dbReference>
<feature type="transmembrane region" description="Helical" evidence="13">
    <location>
        <begin position="374"/>
        <end position="395"/>
    </location>
</feature>
<feature type="domain" description="Major facilitator superfamily (MFS) profile" evidence="14">
    <location>
        <begin position="284"/>
        <end position="741"/>
    </location>
</feature>
<evidence type="ECO:0000259" key="14">
    <source>
        <dbReference type="PROSITE" id="PS50850"/>
    </source>
</evidence>
<evidence type="ECO:0000256" key="2">
    <source>
        <dbReference type="ARBA" id="ARBA00004389"/>
    </source>
</evidence>
<dbReference type="PROSITE" id="PS00216">
    <property type="entry name" value="SUGAR_TRANSPORT_1"/>
    <property type="match status" value="3"/>
</dbReference>
<dbReference type="InterPro" id="IPR020846">
    <property type="entry name" value="MFS_dom"/>
</dbReference>
<feature type="transmembrane region" description="Helical" evidence="13">
    <location>
        <begin position="1092"/>
        <end position="1113"/>
    </location>
</feature>
<feature type="transmembrane region" description="Helical" evidence="13">
    <location>
        <begin position="641"/>
        <end position="661"/>
    </location>
</feature>